<dbReference type="PIRSF" id="PIRSF005355">
    <property type="entry name" value="UBIAD1"/>
    <property type="match status" value="1"/>
</dbReference>
<dbReference type="AlphaFoldDB" id="C4GLW9"/>
<feature type="transmembrane region" description="Helical" evidence="8">
    <location>
        <begin position="39"/>
        <end position="57"/>
    </location>
</feature>
<dbReference type="Pfam" id="PF01040">
    <property type="entry name" value="UbiA"/>
    <property type="match status" value="1"/>
</dbReference>
<name>C4GLW9_9NEIS</name>
<gene>
    <name evidence="8 10" type="primary">menA</name>
    <name evidence="10" type="ORF">GCWU000324_02691</name>
</gene>
<dbReference type="NCBIfam" id="TIGR00751">
    <property type="entry name" value="menA"/>
    <property type="match status" value="1"/>
</dbReference>
<proteinExistence type="inferred from homology"/>
<dbReference type="PANTHER" id="PTHR13929">
    <property type="entry name" value="1,4-DIHYDROXY-2-NAPHTHOATE OCTAPRENYLTRANSFERASE"/>
    <property type="match status" value="1"/>
</dbReference>
<keyword evidence="2 8" id="KW-0474">Menaquinone biosynthesis</keyword>
<protein>
    <recommendedName>
        <fullName evidence="8 9">1,4-dihydroxy-2-naphthoate octaprenyltransferase</fullName>
        <shortName evidence="8">DHNA-octaprenyltransferase</shortName>
        <ecNumber evidence="8 9">2.5.1.74</ecNumber>
    </recommendedName>
</protein>
<reference evidence="10" key="1">
    <citation type="submission" date="2009-04" db="EMBL/GenBank/DDBJ databases">
        <authorList>
            <person name="Weinstock G."/>
            <person name="Sodergren E."/>
            <person name="Clifton S."/>
            <person name="Fulton L."/>
            <person name="Fulton B."/>
            <person name="Courtney L."/>
            <person name="Fronick C."/>
            <person name="Harrison M."/>
            <person name="Strong C."/>
            <person name="Farmer C."/>
            <person name="Delahaunty K."/>
            <person name="Markovic C."/>
            <person name="Hall O."/>
            <person name="Minx P."/>
            <person name="Tomlinson C."/>
            <person name="Mitreva M."/>
            <person name="Nelson J."/>
            <person name="Hou S."/>
            <person name="Wollam A."/>
            <person name="Pepin K.H."/>
            <person name="Johnson M."/>
            <person name="Bhonagiri V."/>
            <person name="Nash W.E."/>
            <person name="Warren W."/>
            <person name="Chinwalla A."/>
            <person name="Mardis E.R."/>
            <person name="Wilson R.K."/>
        </authorList>
    </citation>
    <scope>NUCLEOTIDE SEQUENCE [LARGE SCALE GENOMIC DNA]</scope>
    <source>
        <strain evidence="10">ATCC 51147</strain>
    </source>
</reference>
<evidence type="ECO:0000256" key="2">
    <source>
        <dbReference type="ARBA" id="ARBA00022428"/>
    </source>
</evidence>
<dbReference type="HOGENOM" id="CLU_043611_1_1_4"/>
<feature type="transmembrane region" description="Helical" evidence="8">
    <location>
        <begin position="275"/>
        <end position="295"/>
    </location>
</feature>
<keyword evidence="11" id="KW-1185">Reference proteome</keyword>
<dbReference type="GO" id="GO:0005886">
    <property type="term" value="C:plasma membrane"/>
    <property type="evidence" value="ECO:0007669"/>
    <property type="project" value="UniProtKB-SubCell"/>
</dbReference>
<dbReference type="PANTHER" id="PTHR13929:SF0">
    <property type="entry name" value="UBIA PRENYLTRANSFERASE DOMAIN-CONTAINING PROTEIN 1"/>
    <property type="match status" value="1"/>
</dbReference>
<keyword evidence="7 8" id="KW-0472">Membrane</keyword>
<accession>C4GLW9</accession>
<dbReference type="EMBL" id="ACJW02000005">
    <property type="protein sequence ID" value="EEP67119.1"/>
    <property type="molecule type" value="Genomic_DNA"/>
</dbReference>
<dbReference type="STRING" id="629741.GCWU000324_02691"/>
<dbReference type="GO" id="GO:0042371">
    <property type="term" value="P:vitamin K biosynthetic process"/>
    <property type="evidence" value="ECO:0007669"/>
    <property type="project" value="TreeGrafter"/>
</dbReference>
<evidence type="ECO:0000313" key="11">
    <source>
        <dbReference type="Proteomes" id="UP000003009"/>
    </source>
</evidence>
<dbReference type="Proteomes" id="UP000003009">
    <property type="component" value="Unassembled WGS sequence"/>
</dbReference>
<evidence type="ECO:0000256" key="8">
    <source>
        <dbReference type="HAMAP-Rule" id="MF_01937"/>
    </source>
</evidence>
<evidence type="ECO:0000256" key="6">
    <source>
        <dbReference type="ARBA" id="ARBA00022989"/>
    </source>
</evidence>
<keyword evidence="5 8" id="KW-0812">Transmembrane</keyword>
<dbReference type="InterPro" id="IPR004657">
    <property type="entry name" value="MenA"/>
</dbReference>
<comment type="pathway">
    <text evidence="8">Quinol/quinone metabolism; menaquinone biosynthesis; menaquinol from 1,4-dihydroxy-2-naphthoate: step 1/2.</text>
</comment>
<evidence type="ECO:0000256" key="4">
    <source>
        <dbReference type="ARBA" id="ARBA00022679"/>
    </source>
</evidence>
<feature type="transmembrane region" description="Helical" evidence="8">
    <location>
        <begin position="119"/>
        <end position="139"/>
    </location>
</feature>
<feature type="transmembrane region" description="Helical" evidence="8">
    <location>
        <begin position="174"/>
        <end position="192"/>
    </location>
</feature>
<comment type="similarity">
    <text evidence="8">Belongs to the MenA family. Type 1 subfamily.</text>
</comment>
<comment type="catalytic activity">
    <reaction evidence="8">
        <text>an all-trans-polyprenyl diphosphate + 1,4-dihydroxy-2-naphthoate + H(+) = a 2-demethylmenaquinol + CO2 + diphosphate</text>
        <dbReference type="Rhea" id="RHEA:26478"/>
        <dbReference type="Rhea" id="RHEA-COMP:9563"/>
        <dbReference type="Rhea" id="RHEA-COMP:9564"/>
        <dbReference type="ChEBI" id="CHEBI:11173"/>
        <dbReference type="ChEBI" id="CHEBI:15378"/>
        <dbReference type="ChEBI" id="CHEBI:16526"/>
        <dbReference type="ChEBI" id="CHEBI:33019"/>
        <dbReference type="ChEBI" id="CHEBI:55437"/>
        <dbReference type="ChEBI" id="CHEBI:58914"/>
        <dbReference type="EC" id="2.5.1.74"/>
    </reaction>
</comment>
<dbReference type="GO" id="GO:0009234">
    <property type="term" value="P:menaquinone biosynthetic process"/>
    <property type="evidence" value="ECO:0007669"/>
    <property type="project" value="UniProtKB-UniRule"/>
</dbReference>
<dbReference type="HAMAP" id="MF_01937">
    <property type="entry name" value="MenA_1"/>
    <property type="match status" value="1"/>
</dbReference>
<dbReference type="CDD" id="cd13962">
    <property type="entry name" value="PT_UbiA_UBIAD1"/>
    <property type="match status" value="1"/>
</dbReference>
<feature type="transmembrane region" description="Helical" evidence="8">
    <location>
        <begin position="93"/>
        <end position="113"/>
    </location>
</feature>
<comment type="subcellular location">
    <subcellularLocation>
        <location evidence="8">Cell membrane</location>
        <topology evidence="8">Multi-pass membrane protein</topology>
    </subcellularLocation>
    <subcellularLocation>
        <location evidence="1">Membrane</location>
        <topology evidence="1">Multi-pass membrane protein</topology>
    </subcellularLocation>
</comment>
<evidence type="ECO:0000256" key="5">
    <source>
        <dbReference type="ARBA" id="ARBA00022692"/>
    </source>
</evidence>
<dbReference type="InterPro" id="IPR044878">
    <property type="entry name" value="UbiA_sf"/>
</dbReference>
<dbReference type="InterPro" id="IPR026046">
    <property type="entry name" value="UBIAD1"/>
</dbReference>
<comment type="function">
    <text evidence="8">Conversion of 1,4-dihydroxy-2-naphthoate (DHNA) to demethylmenaquinone (DMK).</text>
</comment>
<dbReference type="GO" id="GO:0046428">
    <property type="term" value="F:1,4-dihydroxy-2-naphthoate polyprenyltransferase activity"/>
    <property type="evidence" value="ECO:0007669"/>
    <property type="project" value="UniProtKB-UniRule"/>
</dbReference>
<comment type="caution">
    <text evidence="10">The sequence shown here is derived from an EMBL/GenBank/DDBJ whole genome shotgun (WGS) entry which is preliminary data.</text>
</comment>
<organism evidence="10 11">
    <name type="scientific">Kingella oralis ATCC 51147</name>
    <dbReference type="NCBI Taxonomy" id="629741"/>
    <lineage>
        <taxon>Bacteria</taxon>
        <taxon>Pseudomonadati</taxon>
        <taxon>Pseudomonadota</taxon>
        <taxon>Betaproteobacteria</taxon>
        <taxon>Neisseriales</taxon>
        <taxon>Neisseriaceae</taxon>
        <taxon>Kingella</taxon>
    </lineage>
</organism>
<evidence type="ECO:0000256" key="1">
    <source>
        <dbReference type="ARBA" id="ARBA00004141"/>
    </source>
</evidence>
<evidence type="ECO:0000256" key="9">
    <source>
        <dbReference type="NCBIfam" id="TIGR00751"/>
    </source>
</evidence>
<keyword evidence="4 8" id="KW-0808">Transferase</keyword>
<dbReference type="Gene3D" id="1.10.357.140">
    <property type="entry name" value="UbiA prenyltransferase"/>
    <property type="match status" value="1"/>
</dbReference>
<evidence type="ECO:0000256" key="7">
    <source>
        <dbReference type="ARBA" id="ARBA00023136"/>
    </source>
</evidence>
<dbReference type="InterPro" id="IPR000537">
    <property type="entry name" value="UbiA_prenyltransferase"/>
</dbReference>
<keyword evidence="6 8" id="KW-1133">Transmembrane helix</keyword>
<evidence type="ECO:0000256" key="3">
    <source>
        <dbReference type="ARBA" id="ARBA00022475"/>
    </source>
</evidence>
<keyword evidence="3 8" id="KW-1003">Cell membrane</keyword>
<evidence type="ECO:0000313" key="10">
    <source>
        <dbReference type="EMBL" id="EEP67119.1"/>
    </source>
</evidence>
<dbReference type="UniPathway" id="UPA00079">
    <property type="reaction ID" value="UER00168"/>
</dbReference>
<dbReference type="EC" id="2.5.1.74" evidence="8 9"/>
<feature type="transmembrane region" description="Helical" evidence="8">
    <location>
        <begin position="223"/>
        <end position="239"/>
    </location>
</feature>
<sequence>MQIMALWLLIRPRTLPLTLGVVLAAHALAAAMGAFAWLPFALSLLTVLLLQILSNIANDYGDALRGTDANRSENAPTRAVASGQLNAAAVRRWLMATTLAATASGVALLLVCLHGWRDWLVFLLLGALAIAAALAYTLGRRPYGYRALGEVAVFLSFGLLGVCGNVYLQTHTLPAPVLLPAAGSGLLAANVLHINNIRDLSSDWAAGKHTLANKLGFSGSLKMHRVLLLAGLACYALYAELAWQSVLWLLALPMILCHAHRVAAARNEAEAGAELGAAVMLHFVVNALFAIGVLLT</sequence>
<feature type="transmembrane region" description="Helical" evidence="8">
    <location>
        <begin position="151"/>
        <end position="168"/>
    </location>
</feature>